<dbReference type="Proteomes" id="UP000007110">
    <property type="component" value="Unassembled WGS sequence"/>
</dbReference>
<evidence type="ECO:0000313" key="3">
    <source>
        <dbReference type="Proteomes" id="UP000007110"/>
    </source>
</evidence>
<dbReference type="InParanoid" id="A0A7M7G1F4"/>
<reference evidence="3" key="1">
    <citation type="submission" date="2015-02" db="EMBL/GenBank/DDBJ databases">
        <title>Genome sequencing for Strongylocentrotus purpuratus.</title>
        <authorList>
            <person name="Murali S."/>
            <person name="Liu Y."/>
            <person name="Vee V."/>
            <person name="English A."/>
            <person name="Wang M."/>
            <person name="Skinner E."/>
            <person name="Han Y."/>
            <person name="Muzny D.M."/>
            <person name="Worley K.C."/>
            <person name="Gibbs R.A."/>
        </authorList>
    </citation>
    <scope>NUCLEOTIDE SEQUENCE</scope>
</reference>
<dbReference type="EnsemblMetazoa" id="XM_001200252">
    <property type="protein sequence ID" value="XP_001200252"/>
    <property type="gene ID" value="LOC764064"/>
</dbReference>
<proteinExistence type="predicted"/>
<dbReference type="AlphaFoldDB" id="A0A7M7G1F4"/>
<reference evidence="2" key="2">
    <citation type="submission" date="2021-01" db="UniProtKB">
        <authorList>
            <consortium name="EnsemblMetazoa"/>
        </authorList>
    </citation>
    <scope>IDENTIFICATION</scope>
</reference>
<name>A0A7M7G1F4_STRPU</name>
<feature type="compositionally biased region" description="Polar residues" evidence="1">
    <location>
        <begin position="106"/>
        <end position="115"/>
    </location>
</feature>
<feature type="compositionally biased region" description="Acidic residues" evidence="1">
    <location>
        <begin position="484"/>
        <end position="528"/>
    </location>
</feature>
<evidence type="ECO:0000313" key="2">
    <source>
        <dbReference type="EnsemblMetazoa" id="XP_001200252"/>
    </source>
</evidence>
<dbReference type="RefSeq" id="XP_001200252.2">
    <property type="nucleotide sequence ID" value="XM_001200252.4"/>
</dbReference>
<feature type="region of interest" description="Disordered" evidence="1">
    <location>
        <begin position="484"/>
        <end position="634"/>
    </location>
</feature>
<dbReference type="OrthoDB" id="10357852at2759"/>
<protein>
    <submittedName>
        <fullName evidence="2">Uncharacterized protein</fullName>
    </submittedName>
</protein>
<feature type="compositionally biased region" description="Polar residues" evidence="1">
    <location>
        <begin position="554"/>
        <end position="573"/>
    </location>
</feature>
<organism evidence="2 3">
    <name type="scientific">Strongylocentrotus purpuratus</name>
    <name type="common">Purple sea urchin</name>
    <dbReference type="NCBI Taxonomy" id="7668"/>
    <lineage>
        <taxon>Eukaryota</taxon>
        <taxon>Metazoa</taxon>
        <taxon>Echinodermata</taxon>
        <taxon>Eleutherozoa</taxon>
        <taxon>Echinozoa</taxon>
        <taxon>Echinoidea</taxon>
        <taxon>Euechinoidea</taxon>
        <taxon>Echinacea</taxon>
        <taxon>Camarodonta</taxon>
        <taxon>Echinidea</taxon>
        <taxon>Strongylocentrotidae</taxon>
        <taxon>Strongylocentrotus</taxon>
    </lineage>
</organism>
<feature type="compositionally biased region" description="Low complexity" evidence="1">
    <location>
        <begin position="49"/>
        <end position="66"/>
    </location>
</feature>
<feature type="region of interest" description="Disordered" evidence="1">
    <location>
        <begin position="43"/>
        <end position="160"/>
    </location>
</feature>
<accession>A0A7M7G1F4</accession>
<evidence type="ECO:0000256" key="1">
    <source>
        <dbReference type="SAM" id="MobiDB-lite"/>
    </source>
</evidence>
<dbReference type="KEGG" id="spu:764064"/>
<dbReference type="GeneID" id="764064"/>
<feature type="compositionally biased region" description="Basic residues" evidence="1">
    <location>
        <begin position="67"/>
        <end position="81"/>
    </location>
</feature>
<dbReference type="OMA" id="CIERKPR"/>
<keyword evidence="3" id="KW-1185">Reference proteome</keyword>
<sequence length="634" mass="70850">MLLNEDVMKSASVGSKKGYFATFFIPPAEEDECVFQDIVKNEKEWRPDTSLSHHTATSSSRSNRGSRSARGRAGQRVRGGLRGKSATRSIDLELDDADPERDRNRVSTARSSKSVLSWGGYSESTPPPPPSRSAMRNPTGDGRRSISRGQSTKFAFDQGKAFATPIERTKKTCEVIQDANRGSGGDSKERTCRPYSSYTVYQKRENIAISPYGEPNLKGAAGRYREQYQTLTNSVPPPNDTSKESRDYVFKKFFENLTARSSLACRSPIGTLKKPPPKPVRKPSAKLNSMIDHLHKQAKARMTSVQKDLPSDGKSERRNHGVEYVIAMELSHNLEKHRMKRSYSFPSLPTVAVAANTTMRLDAPRLRTQSVIHLTPGETSIRGGIETNEFDSERSKRGPIACIERKPRVRSPPLSKLSRDRFLPEAIKRREAERQESLAGLRITANTPVTDWKTESDRRPKSSLTATTKMQLDSLASKSFENVNDIDDERVDDVGDEFDDENLDDDDCAVEELYNDDEHEQESGDENTQEPSFGSDADNNVEEDKDEHAESENDAQNPTNNESEVNPSHSTDVGENLTEDKEDLGIVSQSLETEHHLNNVTSEVTNEEGEEDKLGIARTSNEQFPVKEDETDNS</sequence>